<evidence type="ECO:0000313" key="2">
    <source>
        <dbReference type="Proteomes" id="UP001590951"/>
    </source>
</evidence>
<organism evidence="1 2">
    <name type="scientific">Lepraria finkii</name>
    <dbReference type="NCBI Taxonomy" id="1340010"/>
    <lineage>
        <taxon>Eukaryota</taxon>
        <taxon>Fungi</taxon>
        <taxon>Dikarya</taxon>
        <taxon>Ascomycota</taxon>
        <taxon>Pezizomycotina</taxon>
        <taxon>Lecanoromycetes</taxon>
        <taxon>OSLEUM clade</taxon>
        <taxon>Lecanoromycetidae</taxon>
        <taxon>Lecanorales</taxon>
        <taxon>Lecanorineae</taxon>
        <taxon>Stereocaulaceae</taxon>
        <taxon>Lepraria</taxon>
    </lineage>
</organism>
<proteinExistence type="predicted"/>
<gene>
    <name evidence="1" type="ORF">ABVK25_002718</name>
</gene>
<comment type="caution">
    <text evidence="1">The sequence shown here is derived from an EMBL/GenBank/DDBJ whole genome shotgun (WGS) entry which is preliminary data.</text>
</comment>
<protein>
    <submittedName>
        <fullName evidence="1">Uncharacterized protein</fullName>
    </submittedName>
</protein>
<dbReference type="Proteomes" id="UP001590951">
    <property type="component" value="Unassembled WGS sequence"/>
</dbReference>
<keyword evidence="2" id="KW-1185">Reference proteome</keyword>
<evidence type="ECO:0000313" key="1">
    <source>
        <dbReference type="EMBL" id="KAL2056979.1"/>
    </source>
</evidence>
<sequence length="110" mass="12858">MRGFTKLQHLAMEELGVRPSDRWYFTHEEVAGRQEMYAKLVFDLFDLGSQVLKDVWLGETLRFELVGRVQTVIPEPNMLGVLSDEQSQLKRFEERRPAVGEYLRVQKESA</sequence>
<dbReference type="EMBL" id="JBHFEH010000006">
    <property type="protein sequence ID" value="KAL2056979.1"/>
    <property type="molecule type" value="Genomic_DNA"/>
</dbReference>
<reference evidence="1 2" key="1">
    <citation type="submission" date="2024-09" db="EMBL/GenBank/DDBJ databases">
        <title>Rethinking Asexuality: The Enigmatic Case of Functional Sexual Genes in Lepraria (Stereocaulaceae).</title>
        <authorList>
            <person name="Doellman M."/>
            <person name="Sun Y."/>
            <person name="Barcenas-Pena A."/>
            <person name="Lumbsch H.T."/>
            <person name="Grewe F."/>
        </authorList>
    </citation>
    <scope>NUCLEOTIDE SEQUENCE [LARGE SCALE GENOMIC DNA]</scope>
    <source>
        <strain evidence="1 2">Grewe 0041</strain>
    </source>
</reference>
<accession>A0ABR4BGN6</accession>
<name>A0ABR4BGN6_9LECA</name>